<proteinExistence type="predicted"/>
<organism evidence="1 2">
    <name type="scientific">Emiliania huxleyi (strain CCMP1516)</name>
    <dbReference type="NCBI Taxonomy" id="280463"/>
    <lineage>
        <taxon>Eukaryota</taxon>
        <taxon>Haptista</taxon>
        <taxon>Haptophyta</taxon>
        <taxon>Prymnesiophyceae</taxon>
        <taxon>Isochrysidales</taxon>
        <taxon>Noelaerhabdaceae</taxon>
        <taxon>Emiliania</taxon>
    </lineage>
</organism>
<evidence type="ECO:0008006" key="3">
    <source>
        <dbReference type="Google" id="ProtNLM"/>
    </source>
</evidence>
<evidence type="ECO:0000313" key="2">
    <source>
        <dbReference type="Proteomes" id="UP000013827"/>
    </source>
</evidence>
<dbReference type="Proteomes" id="UP000013827">
    <property type="component" value="Unassembled WGS sequence"/>
</dbReference>
<protein>
    <recommendedName>
        <fullName evidence="3">Iron hydrogenase large subunit C-terminal domain-containing protein</fullName>
    </recommendedName>
</protein>
<dbReference type="InterPro" id="IPR050340">
    <property type="entry name" value="Cytosolic_Fe-S_CAF"/>
</dbReference>
<keyword evidence="2" id="KW-1185">Reference proteome</keyword>
<dbReference type="PANTHER" id="PTHR11615">
    <property type="entry name" value="NITRATE, FORMATE, IRON DEHYDROGENASE"/>
    <property type="match status" value="1"/>
</dbReference>
<reference evidence="2" key="1">
    <citation type="journal article" date="2013" name="Nature">
        <title>Pan genome of the phytoplankton Emiliania underpins its global distribution.</title>
        <authorList>
            <person name="Read B.A."/>
            <person name="Kegel J."/>
            <person name="Klute M.J."/>
            <person name="Kuo A."/>
            <person name="Lefebvre S.C."/>
            <person name="Maumus F."/>
            <person name="Mayer C."/>
            <person name="Miller J."/>
            <person name="Monier A."/>
            <person name="Salamov A."/>
            <person name="Young J."/>
            <person name="Aguilar M."/>
            <person name="Claverie J.M."/>
            <person name="Frickenhaus S."/>
            <person name="Gonzalez K."/>
            <person name="Herman E.K."/>
            <person name="Lin Y.C."/>
            <person name="Napier J."/>
            <person name="Ogata H."/>
            <person name="Sarno A.F."/>
            <person name="Shmutz J."/>
            <person name="Schroeder D."/>
            <person name="de Vargas C."/>
            <person name="Verret F."/>
            <person name="von Dassow P."/>
            <person name="Valentin K."/>
            <person name="Van de Peer Y."/>
            <person name="Wheeler G."/>
            <person name="Dacks J.B."/>
            <person name="Delwiche C.F."/>
            <person name="Dyhrman S.T."/>
            <person name="Glockner G."/>
            <person name="John U."/>
            <person name="Richards T."/>
            <person name="Worden A.Z."/>
            <person name="Zhang X."/>
            <person name="Grigoriev I.V."/>
            <person name="Allen A.E."/>
            <person name="Bidle K."/>
            <person name="Borodovsky M."/>
            <person name="Bowler C."/>
            <person name="Brownlee C."/>
            <person name="Cock J.M."/>
            <person name="Elias M."/>
            <person name="Gladyshev V.N."/>
            <person name="Groth M."/>
            <person name="Guda C."/>
            <person name="Hadaegh A."/>
            <person name="Iglesias-Rodriguez M.D."/>
            <person name="Jenkins J."/>
            <person name="Jones B.M."/>
            <person name="Lawson T."/>
            <person name="Leese F."/>
            <person name="Lindquist E."/>
            <person name="Lobanov A."/>
            <person name="Lomsadze A."/>
            <person name="Malik S.B."/>
            <person name="Marsh M.E."/>
            <person name="Mackinder L."/>
            <person name="Mock T."/>
            <person name="Mueller-Roeber B."/>
            <person name="Pagarete A."/>
            <person name="Parker M."/>
            <person name="Probert I."/>
            <person name="Quesneville H."/>
            <person name="Raines C."/>
            <person name="Rensing S.A."/>
            <person name="Riano-Pachon D.M."/>
            <person name="Richier S."/>
            <person name="Rokitta S."/>
            <person name="Shiraiwa Y."/>
            <person name="Soanes D.M."/>
            <person name="van der Giezen M."/>
            <person name="Wahlund T.M."/>
            <person name="Williams B."/>
            <person name="Wilson W."/>
            <person name="Wolfe G."/>
            <person name="Wurch L.L."/>
        </authorList>
    </citation>
    <scope>NUCLEOTIDE SEQUENCE</scope>
</reference>
<dbReference type="KEGG" id="ehx:EMIHUDRAFT_233302"/>
<reference evidence="1" key="2">
    <citation type="submission" date="2024-10" db="UniProtKB">
        <authorList>
            <consortium name="EnsemblProtists"/>
        </authorList>
    </citation>
    <scope>IDENTIFICATION</scope>
</reference>
<dbReference type="GeneID" id="17275197"/>
<accession>A0A0D3K2D9</accession>
<dbReference type="SUPFAM" id="SSF53920">
    <property type="entry name" value="Fe-only hydrogenase"/>
    <property type="match status" value="1"/>
</dbReference>
<dbReference type="InterPro" id="IPR009016">
    <property type="entry name" value="Fe_hydrogenase"/>
</dbReference>
<dbReference type="STRING" id="2903.R1F9K3"/>
<dbReference type="RefSeq" id="XP_005782353.1">
    <property type="nucleotide sequence ID" value="XM_005782296.1"/>
</dbReference>
<dbReference type="AlphaFoldDB" id="A0A0D3K2D9"/>
<dbReference type="eggNOG" id="KOG2439">
    <property type="taxonomic scope" value="Eukaryota"/>
</dbReference>
<dbReference type="HOGENOM" id="CLU_1398702_0_0_1"/>
<sequence length="195" mass="19705">MSEVRLSLGLDDFISPSAACVKPVKLQKKPVTGRSRAVLQLEGVAGRPEAEGGGVAKITLNDCLACSGCITSAESVLVAQHNSDELIRRLRGAGSGAAGAPRLAVVVISAAARAAVAAHTGASGRAATVEAALVAPGEAAWRHPCDNPAVGSLFREGAFLDGGPLGDAVASQLTTEFNALADKTPTEQSALGIQW</sequence>
<name>A0A0D3K2D9_EMIH1</name>
<evidence type="ECO:0000313" key="1">
    <source>
        <dbReference type="EnsemblProtists" id="EOD29924"/>
    </source>
</evidence>
<dbReference type="PaxDb" id="2903-EOD29924"/>
<dbReference type="EnsemblProtists" id="EOD29924">
    <property type="protein sequence ID" value="EOD29924"/>
    <property type="gene ID" value="EMIHUDRAFT_233302"/>
</dbReference>